<keyword evidence="3 4" id="KW-0663">Pyridoxal phosphate</keyword>
<dbReference type="SUPFAM" id="SSF53383">
    <property type="entry name" value="PLP-dependent transferases"/>
    <property type="match status" value="1"/>
</dbReference>
<dbReference type="AlphaFoldDB" id="A0A2R6C191"/>
<gene>
    <name evidence="5" type="ORF">B9Q13_03985</name>
</gene>
<dbReference type="Pfam" id="PF00202">
    <property type="entry name" value="Aminotran_3"/>
    <property type="match status" value="1"/>
</dbReference>
<proteinExistence type="inferred from homology"/>
<dbReference type="InterPro" id="IPR050103">
    <property type="entry name" value="Class-III_PLP-dep_AT"/>
</dbReference>
<evidence type="ECO:0000256" key="2">
    <source>
        <dbReference type="ARBA" id="ARBA00008954"/>
    </source>
</evidence>
<dbReference type="InterPro" id="IPR015424">
    <property type="entry name" value="PyrdxlP-dep_Trfase"/>
</dbReference>
<dbReference type="PROSITE" id="PS00600">
    <property type="entry name" value="AA_TRANSFER_CLASS_3"/>
    <property type="match status" value="1"/>
</dbReference>
<dbReference type="EMBL" id="NEXO01000054">
    <property type="protein sequence ID" value="PSO04658.1"/>
    <property type="molecule type" value="Genomic_DNA"/>
</dbReference>
<name>A0A2R6C191_9ARCH</name>
<dbReference type="InterPro" id="IPR015421">
    <property type="entry name" value="PyrdxlP-dep_Trfase_major"/>
</dbReference>
<dbReference type="Gene3D" id="3.90.1150.10">
    <property type="entry name" value="Aspartate Aminotransferase, domain 1"/>
    <property type="match status" value="1"/>
</dbReference>
<dbReference type="PIRSF" id="PIRSF000521">
    <property type="entry name" value="Transaminase_4ab_Lys_Orn"/>
    <property type="match status" value="1"/>
</dbReference>
<dbReference type="GO" id="GO:0008483">
    <property type="term" value="F:transaminase activity"/>
    <property type="evidence" value="ECO:0007669"/>
    <property type="project" value="UniProtKB-KW"/>
</dbReference>
<dbReference type="GO" id="GO:0042802">
    <property type="term" value="F:identical protein binding"/>
    <property type="evidence" value="ECO:0007669"/>
    <property type="project" value="TreeGrafter"/>
</dbReference>
<keyword evidence="5" id="KW-0808">Transferase</keyword>
<dbReference type="FunFam" id="3.40.640.10:FF:000004">
    <property type="entry name" value="Acetylornithine aminotransferase"/>
    <property type="match status" value="1"/>
</dbReference>
<dbReference type="CDD" id="cd00610">
    <property type="entry name" value="OAT_like"/>
    <property type="match status" value="1"/>
</dbReference>
<sequence>MNKRLSYQEAPVIKTELPGPVSKAMLEKQSQLETSTRIYTEYFPVAISDARGSTIKDMDGNILIDWFAGICVLNLGHAHPAVLKAIREQIEKIVHINELPTEARIEFLETLVSTLPGELQNNARVMFTVTGADACEAAISLARFVTKKKTIIAFGGAYHGVHGAIVGATGNIHYREYAGVPPYEIYHLPYPYTYRFPIKVKEEDVAKVVVDSLEYTLKDPYSGVGPVAGVLVEPIQGEGGYIVPPDDFLPMLREVTEKYSVPLIVDEIQTGVGRTGRIWASENYSITPDIMCVSKSIGGGIPVSMIAYRKEYDQNLPKAFHLGTYRANPVALAAGRAVLEELKNSDLLEHVRANGETLKKRFEEIAMAIPEIGEVRGKGYMIGVELVKDQNKTPAPELASALRSEMFQRGVLMHTCGHYSNVMRFMAPLTIEQDLLDNGLRIFEQSLRRVTRKL</sequence>
<protein>
    <submittedName>
        <fullName evidence="5">Aspartate aminotransferase family protein</fullName>
    </submittedName>
</protein>
<dbReference type="InterPro" id="IPR049704">
    <property type="entry name" value="Aminotrans_3_PPA_site"/>
</dbReference>
<comment type="similarity">
    <text evidence="2 4">Belongs to the class-III pyridoxal-phosphate-dependent aminotransferase family.</text>
</comment>
<dbReference type="PANTHER" id="PTHR11986">
    <property type="entry name" value="AMINOTRANSFERASE CLASS III"/>
    <property type="match status" value="1"/>
</dbReference>
<dbReference type="Gene3D" id="3.40.640.10">
    <property type="entry name" value="Type I PLP-dependent aspartate aminotransferase-like (Major domain)"/>
    <property type="match status" value="1"/>
</dbReference>
<evidence type="ECO:0000256" key="1">
    <source>
        <dbReference type="ARBA" id="ARBA00001933"/>
    </source>
</evidence>
<dbReference type="GO" id="GO:0030170">
    <property type="term" value="F:pyridoxal phosphate binding"/>
    <property type="evidence" value="ECO:0007669"/>
    <property type="project" value="InterPro"/>
</dbReference>
<dbReference type="InterPro" id="IPR005814">
    <property type="entry name" value="Aminotrans_3"/>
</dbReference>
<evidence type="ECO:0000256" key="4">
    <source>
        <dbReference type="RuleBase" id="RU003560"/>
    </source>
</evidence>
<dbReference type="InterPro" id="IPR015422">
    <property type="entry name" value="PyrdxlP-dep_Trfase_small"/>
</dbReference>
<reference evidence="5 6" key="1">
    <citation type="submission" date="2017-04" db="EMBL/GenBank/DDBJ databases">
        <title>Novel microbial lineages endemic to geothermal iron-oxide mats fill important gaps in the evolutionary history of Archaea.</title>
        <authorList>
            <person name="Jay Z.J."/>
            <person name="Beam J.P."/>
            <person name="Dlakic M."/>
            <person name="Rusch D.B."/>
            <person name="Kozubal M.A."/>
            <person name="Inskeep W.P."/>
        </authorList>
    </citation>
    <scope>NUCLEOTIDE SEQUENCE [LARGE SCALE GENOMIC DNA]</scope>
    <source>
        <strain evidence="5">ECH_B_SAG-G16</strain>
    </source>
</reference>
<comment type="cofactor">
    <cofactor evidence="1">
        <name>pyridoxal 5'-phosphate</name>
        <dbReference type="ChEBI" id="CHEBI:597326"/>
    </cofactor>
</comment>
<dbReference type="Proteomes" id="UP000241886">
    <property type="component" value="Unassembled WGS sequence"/>
</dbReference>
<evidence type="ECO:0000313" key="5">
    <source>
        <dbReference type="EMBL" id="PSO04658.1"/>
    </source>
</evidence>
<dbReference type="PANTHER" id="PTHR11986:SF58">
    <property type="entry name" value="LEUCINE_METHIONINE RACEMASE"/>
    <property type="match status" value="1"/>
</dbReference>
<evidence type="ECO:0000313" key="6">
    <source>
        <dbReference type="Proteomes" id="UP000241886"/>
    </source>
</evidence>
<comment type="caution">
    <text evidence="5">The sequence shown here is derived from an EMBL/GenBank/DDBJ whole genome shotgun (WGS) entry which is preliminary data.</text>
</comment>
<accession>A0A2R6C191</accession>
<organism evidence="5 6">
    <name type="scientific">Candidatus Marsarchaeota G2 archaeon ECH_B_SAG-G16</name>
    <dbReference type="NCBI Taxonomy" id="1978167"/>
    <lineage>
        <taxon>Archaea</taxon>
        <taxon>Candidatus Marsarchaeota</taxon>
        <taxon>Candidatus Marsarchaeota group 2</taxon>
    </lineage>
</organism>
<keyword evidence="5" id="KW-0032">Aminotransferase</keyword>
<evidence type="ECO:0000256" key="3">
    <source>
        <dbReference type="ARBA" id="ARBA00022898"/>
    </source>
</evidence>